<evidence type="ECO:0000313" key="2">
    <source>
        <dbReference type="EMBL" id="GEC76663.1"/>
    </source>
</evidence>
<evidence type="ECO:0000256" key="1">
    <source>
        <dbReference type="SAM" id="MobiDB-lite"/>
    </source>
</evidence>
<sequence>MRATRSPEIGGDRAPYSGGMHRRSALILSLSALLVLTGCATGAGDDAAAPTSEPTASPSVETSGDDAAAEQQAQAWLDAAVVPPGAVGVADSPTSFNSYQGWPCRPVAEIEGYWTLADSTVAGAANWLRENPTADLVSTAGGSPWEEDPNLDGVLVGYIPADESQQGIVYTVSKAESGVAIRAEVAALSASATCPSLAPGEMWGKPGQG</sequence>
<organism evidence="2 3">
    <name type="scientific">Microbacterium maritypicum</name>
    <name type="common">Microbacterium liquefaciens</name>
    <dbReference type="NCBI Taxonomy" id="33918"/>
    <lineage>
        <taxon>Bacteria</taxon>
        <taxon>Bacillati</taxon>
        <taxon>Actinomycetota</taxon>
        <taxon>Actinomycetes</taxon>
        <taxon>Micrococcales</taxon>
        <taxon>Microbacteriaceae</taxon>
        <taxon>Microbacterium</taxon>
    </lineage>
</organism>
<gene>
    <name evidence="2" type="ORF">MLI01_28080</name>
</gene>
<feature type="region of interest" description="Disordered" evidence="1">
    <location>
        <begin position="43"/>
        <end position="71"/>
    </location>
</feature>
<dbReference type="Proteomes" id="UP000317410">
    <property type="component" value="Unassembled WGS sequence"/>
</dbReference>
<dbReference type="AlphaFoldDB" id="A0A4Y4BDD7"/>
<dbReference type="EMBL" id="BJNQ01000023">
    <property type="protein sequence ID" value="GEC76663.1"/>
    <property type="molecule type" value="Genomic_DNA"/>
</dbReference>
<feature type="compositionally biased region" description="Low complexity" evidence="1">
    <location>
        <begin position="43"/>
        <end position="62"/>
    </location>
</feature>
<proteinExistence type="predicted"/>
<protein>
    <submittedName>
        <fullName evidence="2">Uncharacterized protein</fullName>
    </submittedName>
</protein>
<reference evidence="2 3" key="1">
    <citation type="submission" date="2019-06" db="EMBL/GenBank/DDBJ databases">
        <title>Whole genome shotgun sequence of Microbacterium liquefaciens NBRC 15037.</title>
        <authorList>
            <person name="Hosoyama A."/>
            <person name="Uohara A."/>
            <person name="Ohji S."/>
            <person name="Ichikawa N."/>
        </authorList>
    </citation>
    <scope>NUCLEOTIDE SEQUENCE [LARGE SCALE GENOMIC DNA]</scope>
    <source>
        <strain evidence="2 3">NBRC 15037</strain>
    </source>
</reference>
<name>A0A4Y4BDD7_MICMQ</name>
<comment type="caution">
    <text evidence="2">The sequence shown here is derived from an EMBL/GenBank/DDBJ whole genome shotgun (WGS) entry which is preliminary data.</text>
</comment>
<evidence type="ECO:0000313" key="3">
    <source>
        <dbReference type="Proteomes" id="UP000317410"/>
    </source>
</evidence>
<accession>A0A4Y4BDD7</accession>